<keyword evidence="2" id="KW-1185">Reference proteome</keyword>
<dbReference type="GO" id="GO:0004061">
    <property type="term" value="F:arylformamidase activity"/>
    <property type="evidence" value="ECO:0007669"/>
    <property type="project" value="InterPro"/>
</dbReference>
<sequence length="223" mass="24876">MTQYIDLSVAIRPHFRWGMERGLAKDYEKGDAFQTTWIKLIVHGYTHIDSPRHMVRDGLTSSDVPLSTTIGEASVIDLSDIAPNEEITAARLAARGGHVRPGDIVLIKTCWDLKRDLDTAEFWTDAPYLSRDACEWLLSTGLKALAPDFPQDYPIRQLLTGEVAPMEEFVSHDVLLRNGVILIEYVGNFAALKNPRTFIYALPLRLPDSDGSPARVIAVEEDG</sequence>
<dbReference type="EMBL" id="QGTR01000006">
    <property type="protein sequence ID" value="PWV97768.1"/>
    <property type="molecule type" value="Genomic_DNA"/>
</dbReference>
<dbReference type="Proteomes" id="UP000246352">
    <property type="component" value="Unassembled WGS sequence"/>
</dbReference>
<dbReference type="AlphaFoldDB" id="A0A317PE72"/>
<name>A0A317PE72_9HYPH</name>
<dbReference type="Gene3D" id="3.50.30.50">
    <property type="entry name" value="Putative cyclase"/>
    <property type="match status" value="1"/>
</dbReference>
<dbReference type="PANTHER" id="PTHR31118:SF32">
    <property type="entry name" value="KYNURENINE FORMAMIDASE"/>
    <property type="match status" value="1"/>
</dbReference>
<protein>
    <submittedName>
        <fullName evidence="1">Kynurenine formamidase</fullName>
    </submittedName>
</protein>
<dbReference type="InterPro" id="IPR007325">
    <property type="entry name" value="KFase/CYL"/>
</dbReference>
<dbReference type="OrthoDB" id="9777007at2"/>
<evidence type="ECO:0000313" key="1">
    <source>
        <dbReference type="EMBL" id="PWV97768.1"/>
    </source>
</evidence>
<dbReference type="PANTHER" id="PTHR31118">
    <property type="entry name" value="CYCLASE-LIKE PROTEIN 2"/>
    <property type="match status" value="1"/>
</dbReference>
<dbReference type="InterPro" id="IPR037175">
    <property type="entry name" value="KFase_sf"/>
</dbReference>
<reference evidence="1 2" key="1">
    <citation type="submission" date="2018-05" db="EMBL/GenBank/DDBJ databases">
        <title>Genomic Encyclopedia of Type Strains, Phase IV (KMG-IV): sequencing the most valuable type-strain genomes for metagenomic binning, comparative biology and taxonomic classification.</title>
        <authorList>
            <person name="Goeker M."/>
        </authorList>
    </citation>
    <scope>NUCLEOTIDE SEQUENCE [LARGE SCALE GENOMIC DNA]</scope>
    <source>
        <strain evidence="1 2">DSM 16791</strain>
    </source>
</reference>
<proteinExistence type="predicted"/>
<evidence type="ECO:0000313" key="2">
    <source>
        <dbReference type="Proteomes" id="UP000246352"/>
    </source>
</evidence>
<comment type="caution">
    <text evidence="1">The sequence shown here is derived from an EMBL/GenBank/DDBJ whole genome shotgun (WGS) entry which is preliminary data.</text>
</comment>
<dbReference type="RefSeq" id="WP_110034055.1">
    <property type="nucleotide sequence ID" value="NZ_QGTR01000006.1"/>
</dbReference>
<dbReference type="SUPFAM" id="SSF102198">
    <property type="entry name" value="Putative cyclase"/>
    <property type="match status" value="1"/>
</dbReference>
<dbReference type="GO" id="GO:0019441">
    <property type="term" value="P:L-tryptophan catabolic process to kynurenine"/>
    <property type="evidence" value="ECO:0007669"/>
    <property type="project" value="InterPro"/>
</dbReference>
<gene>
    <name evidence="1" type="ORF">DFR52_106293</name>
</gene>
<dbReference type="Pfam" id="PF04199">
    <property type="entry name" value="Cyclase"/>
    <property type="match status" value="1"/>
</dbReference>
<accession>A0A317PE72</accession>
<organism evidence="1 2">
    <name type="scientific">Hoeflea marina</name>
    <dbReference type="NCBI Taxonomy" id="274592"/>
    <lineage>
        <taxon>Bacteria</taxon>
        <taxon>Pseudomonadati</taxon>
        <taxon>Pseudomonadota</taxon>
        <taxon>Alphaproteobacteria</taxon>
        <taxon>Hyphomicrobiales</taxon>
        <taxon>Rhizobiaceae</taxon>
        <taxon>Hoeflea</taxon>
    </lineage>
</organism>